<evidence type="ECO:0000256" key="1">
    <source>
        <dbReference type="SAM" id="Coils"/>
    </source>
</evidence>
<reference evidence="2" key="1">
    <citation type="submission" date="2023-03" db="EMBL/GenBank/DDBJ databases">
        <title>Massive genome expansion in bonnet fungi (Mycena s.s.) driven by repeated elements and novel gene families across ecological guilds.</title>
        <authorList>
            <consortium name="Lawrence Berkeley National Laboratory"/>
            <person name="Harder C.B."/>
            <person name="Miyauchi S."/>
            <person name="Viragh M."/>
            <person name="Kuo A."/>
            <person name="Thoen E."/>
            <person name="Andreopoulos B."/>
            <person name="Lu D."/>
            <person name="Skrede I."/>
            <person name="Drula E."/>
            <person name="Henrissat B."/>
            <person name="Morin E."/>
            <person name="Kohler A."/>
            <person name="Barry K."/>
            <person name="LaButti K."/>
            <person name="Morin E."/>
            <person name="Salamov A."/>
            <person name="Lipzen A."/>
            <person name="Mereny Z."/>
            <person name="Hegedus B."/>
            <person name="Baldrian P."/>
            <person name="Stursova M."/>
            <person name="Weitz H."/>
            <person name="Taylor A."/>
            <person name="Grigoriev I.V."/>
            <person name="Nagy L.G."/>
            <person name="Martin F."/>
            <person name="Kauserud H."/>
        </authorList>
    </citation>
    <scope>NUCLEOTIDE SEQUENCE</scope>
    <source>
        <strain evidence="2">CBHHK002</strain>
    </source>
</reference>
<keyword evidence="3" id="KW-1185">Reference proteome</keyword>
<sequence>MSAQELRARIDELSIEIDLQKEILKKLERDRSLARRQLNAVVDPVARLPLEISSKIFLKSLNQSVVPQPAELVLLLNICNSWTNIALSTPDLWTSFRIDFPCPKGVVHALPFWFGRASNCPVSLFLTGNLTAFKFDAGVSAIIWEHGGQLKCLNIYDKQPPYEDPDLNIIDLFDDETTPRPLPLLERLKVGTLHEGRVFSAPQIFRLLSLAPKIDTCIFDKIVRWDNLDFAPDKLVVPTLGQLVFGDLGGYPDGDADVLDHLSLPALEALSVSIATKRDELRLSSFLRRSSPPLQVLALGLPYNLPDPIQPHISLHLIPSLVRLKLHAPMQSVADFFAALAEAPSLLPNLHTLTIDSMALDSPSISASSWRTLLRVLSARRIQIRITSVTEPPVDVLAALRELAVDGPQIYVGNTERNFVDSLSGEVVFLA</sequence>
<keyword evidence="1" id="KW-0175">Coiled coil</keyword>
<feature type="coiled-coil region" evidence="1">
    <location>
        <begin position="3"/>
        <end position="37"/>
    </location>
</feature>
<dbReference type="Proteomes" id="UP001218218">
    <property type="component" value="Unassembled WGS sequence"/>
</dbReference>
<comment type="caution">
    <text evidence="2">The sequence shown here is derived from an EMBL/GenBank/DDBJ whole genome shotgun (WGS) entry which is preliminary data.</text>
</comment>
<accession>A0AAD7EIW2</accession>
<evidence type="ECO:0000313" key="2">
    <source>
        <dbReference type="EMBL" id="KAJ7328937.1"/>
    </source>
</evidence>
<evidence type="ECO:0000313" key="3">
    <source>
        <dbReference type="Proteomes" id="UP001218218"/>
    </source>
</evidence>
<name>A0AAD7EIW2_9AGAR</name>
<proteinExistence type="predicted"/>
<dbReference type="EMBL" id="JARIHO010000038">
    <property type="protein sequence ID" value="KAJ7328937.1"/>
    <property type="molecule type" value="Genomic_DNA"/>
</dbReference>
<gene>
    <name evidence="2" type="ORF">DFH08DRAFT_317868</name>
</gene>
<protein>
    <recommendedName>
        <fullName evidence="4">F-box domain-containing protein</fullName>
    </recommendedName>
</protein>
<organism evidence="2 3">
    <name type="scientific">Mycena albidolilacea</name>
    <dbReference type="NCBI Taxonomy" id="1033008"/>
    <lineage>
        <taxon>Eukaryota</taxon>
        <taxon>Fungi</taxon>
        <taxon>Dikarya</taxon>
        <taxon>Basidiomycota</taxon>
        <taxon>Agaricomycotina</taxon>
        <taxon>Agaricomycetes</taxon>
        <taxon>Agaricomycetidae</taxon>
        <taxon>Agaricales</taxon>
        <taxon>Marasmiineae</taxon>
        <taxon>Mycenaceae</taxon>
        <taxon>Mycena</taxon>
    </lineage>
</organism>
<dbReference type="AlphaFoldDB" id="A0AAD7EIW2"/>
<evidence type="ECO:0008006" key="4">
    <source>
        <dbReference type="Google" id="ProtNLM"/>
    </source>
</evidence>